<dbReference type="EMBL" id="NAJO01000017">
    <property type="protein sequence ID" value="OQO06133.1"/>
    <property type="molecule type" value="Genomic_DNA"/>
</dbReference>
<evidence type="ECO:0000313" key="2">
    <source>
        <dbReference type="Proteomes" id="UP000192596"/>
    </source>
</evidence>
<comment type="caution">
    <text evidence="1">The sequence shown here is derived from an EMBL/GenBank/DDBJ whole genome shotgun (WGS) entry which is preliminary data.</text>
</comment>
<dbReference type="PANTHER" id="PTHR34693">
    <property type="entry name" value="PROTEIN PAR32"/>
    <property type="match status" value="1"/>
</dbReference>
<gene>
    <name evidence="1" type="ORF">B0A48_08721</name>
</gene>
<dbReference type="Proteomes" id="UP000192596">
    <property type="component" value="Unassembled WGS sequence"/>
</dbReference>
<dbReference type="Pfam" id="PF12223">
    <property type="entry name" value="DUF3602"/>
    <property type="match status" value="1"/>
</dbReference>
<reference evidence="2" key="1">
    <citation type="submission" date="2017-03" db="EMBL/GenBank/DDBJ databases">
        <title>Genomes of endolithic fungi from Antarctica.</title>
        <authorList>
            <person name="Coleine C."/>
            <person name="Masonjones S."/>
            <person name="Stajich J.E."/>
        </authorList>
    </citation>
    <scope>NUCLEOTIDE SEQUENCE [LARGE SCALE GENOMIC DNA]</scope>
    <source>
        <strain evidence="2">CCFEE 5527</strain>
    </source>
</reference>
<dbReference type="InterPro" id="IPR053203">
    <property type="entry name" value="Cisplatin_resist-associated"/>
</dbReference>
<dbReference type="PANTHER" id="PTHR34693:SF2">
    <property type="entry name" value="DUF3602 DOMAIN-CONTAINING PROTEIN"/>
    <property type="match status" value="1"/>
</dbReference>
<accession>A0A1V8T3Y9</accession>
<proteinExistence type="predicted"/>
<protein>
    <submittedName>
        <fullName evidence="1">Uncharacterized protein</fullName>
    </submittedName>
</protein>
<keyword evidence="2" id="KW-1185">Reference proteome</keyword>
<dbReference type="OrthoDB" id="5424462at2759"/>
<dbReference type="InterPro" id="IPR022024">
    <property type="entry name" value="DUF3602"/>
</dbReference>
<dbReference type="AlphaFoldDB" id="A0A1V8T3Y9"/>
<sequence>MSRNYSVTEPHPSVSKSGSYIISSGIGGAGNYKRYNASDLTAGPSATGPASLVALAKQPQRVVRTGRGGAGNFSRSSSNTVEEPQRIFQFDEEMVKRRETQAPVYHIGRGGAANFVNDAKPRCEERCGTAGKGLVEQVVVVELTCGYHLWV</sequence>
<dbReference type="InParanoid" id="A0A1V8T3Y9"/>
<organism evidence="1 2">
    <name type="scientific">Cryoendolithus antarcticus</name>
    <dbReference type="NCBI Taxonomy" id="1507870"/>
    <lineage>
        <taxon>Eukaryota</taxon>
        <taxon>Fungi</taxon>
        <taxon>Dikarya</taxon>
        <taxon>Ascomycota</taxon>
        <taxon>Pezizomycotina</taxon>
        <taxon>Dothideomycetes</taxon>
        <taxon>Dothideomycetidae</taxon>
        <taxon>Cladosporiales</taxon>
        <taxon>Cladosporiaceae</taxon>
        <taxon>Cryoendolithus</taxon>
    </lineage>
</organism>
<name>A0A1V8T3Y9_9PEZI</name>
<evidence type="ECO:0000313" key="1">
    <source>
        <dbReference type="EMBL" id="OQO06133.1"/>
    </source>
</evidence>